<accession>A0A6S6SPG9</accession>
<name>A0A6S6SPG9_9BACT</name>
<dbReference type="AlphaFoldDB" id="A0A6S6SPG9"/>
<protein>
    <submittedName>
        <fullName evidence="1">Uncharacterized protein</fullName>
    </submittedName>
</protein>
<gene>
    <name evidence="1" type="ORF">HELGO_WM2894</name>
</gene>
<sequence length="65" mass="7404">MKYLVILVLLTIYSNAQCTKNEILKLSDVGFSKDEIINICSSNIRFTSWITPLNSTCRNDGGKYR</sequence>
<evidence type="ECO:0000313" key="1">
    <source>
        <dbReference type="EMBL" id="CAA6804548.1"/>
    </source>
</evidence>
<proteinExistence type="predicted"/>
<reference evidence="1" key="1">
    <citation type="submission" date="2020-01" db="EMBL/GenBank/DDBJ databases">
        <authorList>
            <person name="Meier V. D."/>
            <person name="Meier V D."/>
        </authorList>
    </citation>
    <scope>NUCLEOTIDE SEQUENCE</scope>
    <source>
        <strain evidence="1">HLG_WM_MAG_01</strain>
    </source>
</reference>
<dbReference type="EMBL" id="CACVAS010000036">
    <property type="protein sequence ID" value="CAA6804548.1"/>
    <property type="molecule type" value="Genomic_DNA"/>
</dbReference>
<organism evidence="1">
    <name type="scientific">uncultured Sulfurovum sp</name>
    <dbReference type="NCBI Taxonomy" id="269237"/>
    <lineage>
        <taxon>Bacteria</taxon>
        <taxon>Pseudomonadati</taxon>
        <taxon>Campylobacterota</taxon>
        <taxon>Epsilonproteobacteria</taxon>
        <taxon>Campylobacterales</taxon>
        <taxon>Sulfurovaceae</taxon>
        <taxon>Sulfurovum</taxon>
        <taxon>environmental samples</taxon>
    </lineage>
</organism>